<evidence type="ECO:0000313" key="2">
    <source>
        <dbReference type="EMBL" id="ODN01898.1"/>
    </source>
</evidence>
<feature type="region of interest" description="Disordered" evidence="1">
    <location>
        <begin position="124"/>
        <end position="330"/>
    </location>
</feature>
<feature type="compositionally biased region" description="Polar residues" evidence="1">
    <location>
        <begin position="257"/>
        <end position="266"/>
    </location>
</feature>
<comment type="caution">
    <text evidence="2">The sequence shown here is derived from an EMBL/GenBank/DDBJ whole genome shotgun (WGS) entry which is preliminary data.</text>
</comment>
<dbReference type="EMBL" id="LJIJ01000135">
    <property type="protein sequence ID" value="ODN01898.1"/>
    <property type="molecule type" value="Genomic_DNA"/>
</dbReference>
<reference evidence="2 3" key="1">
    <citation type="journal article" date="2016" name="Genome Biol. Evol.">
        <title>Gene Family Evolution Reflects Adaptation to Soil Environmental Stressors in the Genome of the Collembolan Orchesella cincta.</title>
        <authorList>
            <person name="Faddeeva-Vakhrusheva A."/>
            <person name="Derks M.F."/>
            <person name="Anvar S.Y."/>
            <person name="Agamennone V."/>
            <person name="Suring W."/>
            <person name="Smit S."/>
            <person name="van Straalen N.M."/>
            <person name="Roelofs D."/>
        </authorList>
    </citation>
    <scope>NUCLEOTIDE SEQUENCE [LARGE SCALE GENOMIC DNA]</scope>
    <source>
        <tissue evidence="2">Mixed pool</tissue>
    </source>
</reference>
<sequence length="381" mass="41478">MGELESTNGLTSSNSSDDTSILVNIKLQESTDSSTPSRSEQSSVSTDYYNPPEGPFTSTPDGKLHPKRSSRSSTGKSFDLVKKRTLYHYVDKFLAKKPESIENLQVSTSSSSLIRADSNVLSSDSFDATFSPANHSRSGSSSSSSKSSTSSPASNQFGSSFQVMPLAPVSEEDSEFDSGSTIAETAIKAGVGSTITSESYSSSNDKSGSRSETKDTNSTSDSLTNMLAALSNQQAIEKRQLELLESEEEEEEETNSHDQASATLPNQIHGPDDPRNSSRRSSRSSSGSFPDASLVLRELRSRHKRKSPTSQSSEGSPKSGPEREAERVELLEDITPVKLWETPPKYTVRSETEQLSEVFDKLIDKWANIRIEPPPWYADLS</sequence>
<name>A0A1D2N9H8_ORCCI</name>
<dbReference type="Proteomes" id="UP000094527">
    <property type="component" value="Unassembled WGS sequence"/>
</dbReference>
<feature type="compositionally biased region" description="Basic and acidic residues" evidence="1">
    <location>
        <begin position="320"/>
        <end position="330"/>
    </location>
</feature>
<evidence type="ECO:0000313" key="3">
    <source>
        <dbReference type="Proteomes" id="UP000094527"/>
    </source>
</evidence>
<accession>A0A1D2N9H8</accession>
<keyword evidence="3" id="KW-1185">Reference proteome</keyword>
<organism evidence="2 3">
    <name type="scientific">Orchesella cincta</name>
    <name type="common">Springtail</name>
    <name type="synonym">Podura cincta</name>
    <dbReference type="NCBI Taxonomy" id="48709"/>
    <lineage>
        <taxon>Eukaryota</taxon>
        <taxon>Metazoa</taxon>
        <taxon>Ecdysozoa</taxon>
        <taxon>Arthropoda</taxon>
        <taxon>Hexapoda</taxon>
        <taxon>Collembola</taxon>
        <taxon>Entomobryomorpha</taxon>
        <taxon>Entomobryoidea</taxon>
        <taxon>Orchesellidae</taxon>
        <taxon>Orchesellinae</taxon>
        <taxon>Orchesella</taxon>
    </lineage>
</organism>
<feature type="compositionally biased region" description="Acidic residues" evidence="1">
    <location>
        <begin position="244"/>
        <end position="253"/>
    </location>
</feature>
<feature type="compositionally biased region" description="Polar residues" evidence="1">
    <location>
        <begin position="124"/>
        <end position="135"/>
    </location>
</feature>
<feature type="compositionally biased region" description="Low complexity" evidence="1">
    <location>
        <begin position="193"/>
        <end position="203"/>
    </location>
</feature>
<protein>
    <submittedName>
        <fullName evidence="2">Uncharacterized protein</fullName>
    </submittedName>
</protein>
<feature type="compositionally biased region" description="Low complexity" evidence="1">
    <location>
        <begin position="136"/>
        <end position="154"/>
    </location>
</feature>
<gene>
    <name evidence="2" type="ORF">Ocin01_04791</name>
</gene>
<feature type="compositionally biased region" description="Polar residues" evidence="1">
    <location>
        <begin position="1"/>
        <end position="48"/>
    </location>
</feature>
<evidence type="ECO:0000256" key="1">
    <source>
        <dbReference type="SAM" id="MobiDB-lite"/>
    </source>
</evidence>
<dbReference type="AlphaFoldDB" id="A0A1D2N9H8"/>
<proteinExistence type="predicted"/>
<feature type="compositionally biased region" description="Polar residues" evidence="1">
    <location>
        <begin position="216"/>
        <end position="235"/>
    </location>
</feature>
<feature type="region of interest" description="Disordered" evidence="1">
    <location>
        <begin position="1"/>
        <end position="77"/>
    </location>
</feature>